<dbReference type="InterPro" id="IPR036661">
    <property type="entry name" value="Luciferase-like_sf"/>
</dbReference>
<dbReference type="NCBIfam" id="TIGR03619">
    <property type="entry name" value="F420_Rv2161c"/>
    <property type="match status" value="1"/>
</dbReference>
<dbReference type="STRING" id="673521.SAMN05660991_03875"/>
<evidence type="ECO:0000256" key="4">
    <source>
        <dbReference type="ARBA" id="ARBA00023033"/>
    </source>
</evidence>
<dbReference type="InterPro" id="IPR011251">
    <property type="entry name" value="Luciferase-like_dom"/>
</dbReference>
<keyword evidence="1" id="KW-0285">Flavoprotein</keyword>
<dbReference type="AlphaFoldDB" id="A0A1H8VXQ4"/>
<feature type="domain" description="Luciferase-like" evidence="5">
    <location>
        <begin position="20"/>
        <end position="211"/>
    </location>
</feature>
<evidence type="ECO:0000256" key="1">
    <source>
        <dbReference type="ARBA" id="ARBA00022630"/>
    </source>
</evidence>
<accession>A0A1H8VXQ4</accession>
<dbReference type="PANTHER" id="PTHR42847">
    <property type="entry name" value="ALKANESULFONATE MONOOXYGENASE"/>
    <property type="match status" value="1"/>
</dbReference>
<keyword evidence="8" id="KW-1185">Reference proteome</keyword>
<gene>
    <name evidence="7" type="ORF">SAMN05660991_03875</name>
</gene>
<dbReference type="OrthoDB" id="5172444at2"/>
<feature type="domain" description="SnoaL-like" evidence="6">
    <location>
        <begin position="313"/>
        <end position="432"/>
    </location>
</feature>
<dbReference type="Gene3D" id="3.10.450.50">
    <property type="match status" value="1"/>
</dbReference>
<dbReference type="InterPro" id="IPR037401">
    <property type="entry name" value="SnoaL-like"/>
</dbReference>
<dbReference type="Gene3D" id="3.20.20.30">
    <property type="entry name" value="Luciferase-like domain"/>
    <property type="match status" value="1"/>
</dbReference>
<proteinExistence type="predicted"/>
<reference evidence="8" key="1">
    <citation type="submission" date="2016-10" db="EMBL/GenBank/DDBJ databases">
        <authorList>
            <person name="Varghese N."/>
            <person name="Submissions S."/>
        </authorList>
    </citation>
    <scope>NUCLEOTIDE SEQUENCE [LARGE SCALE GENOMIC DNA]</scope>
    <source>
        <strain evidence="8">DSM 45413</strain>
    </source>
</reference>
<dbReference type="SUPFAM" id="SSF54427">
    <property type="entry name" value="NTF2-like"/>
    <property type="match status" value="1"/>
</dbReference>
<name>A0A1H8VXQ4_9ACTN</name>
<evidence type="ECO:0000313" key="7">
    <source>
        <dbReference type="EMBL" id="SEP20084.1"/>
    </source>
</evidence>
<dbReference type="InterPro" id="IPR019921">
    <property type="entry name" value="Lucif-like_OxRdtase_Rv2161c"/>
</dbReference>
<evidence type="ECO:0000313" key="8">
    <source>
        <dbReference type="Proteomes" id="UP000198960"/>
    </source>
</evidence>
<dbReference type="CDD" id="cd00531">
    <property type="entry name" value="NTF2_like"/>
    <property type="match status" value="1"/>
</dbReference>
<dbReference type="EMBL" id="FOEE01000014">
    <property type="protein sequence ID" value="SEP20084.1"/>
    <property type="molecule type" value="Genomic_DNA"/>
</dbReference>
<evidence type="ECO:0000256" key="3">
    <source>
        <dbReference type="ARBA" id="ARBA00023002"/>
    </source>
</evidence>
<dbReference type="RefSeq" id="WP_091947441.1">
    <property type="nucleotide sequence ID" value="NZ_FOEE01000014.1"/>
</dbReference>
<dbReference type="InterPro" id="IPR050172">
    <property type="entry name" value="SsuD_RutA_monooxygenase"/>
</dbReference>
<dbReference type="Pfam" id="PF00296">
    <property type="entry name" value="Bac_luciferase"/>
    <property type="match status" value="1"/>
</dbReference>
<keyword evidence="4" id="KW-0503">Monooxygenase</keyword>
<evidence type="ECO:0000259" key="6">
    <source>
        <dbReference type="Pfam" id="PF13577"/>
    </source>
</evidence>
<organism evidence="7 8">
    <name type="scientific">Trujillonella endophytica</name>
    <dbReference type="NCBI Taxonomy" id="673521"/>
    <lineage>
        <taxon>Bacteria</taxon>
        <taxon>Bacillati</taxon>
        <taxon>Actinomycetota</taxon>
        <taxon>Actinomycetes</taxon>
        <taxon>Geodermatophilales</taxon>
        <taxon>Geodermatophilaceae</taxon>
        <taxon>Trujillonella</taxon>
    </lineage>
</organism>
<dbReference type="GO" id="GO:0008726">
    <property type="term" value="F:alkanesulfonate monooxygenase activity"/>
    <property type="evidence" value="ECO:0007669"/>
    <property type="project" value="TreeGrafter"/>
</dbReference>
<dbReference type="InterPro" id="IPR032710">
    <property type="entry name" value="NTF2-like_dom_sf"/>
</dbReference>
<evidence type="ECO:0000256" key="2">
    <source>
        <dbReference type="ARBA" id="ARBA00022643"/>
    </source>
</evidence>
<dbReference type="PANTHER" id="PTHR42847:SF4">
    <property type="entry name" value="ALKANESULFONATE MONOOXYGENASE-RELATED"/>
    <property type="match status" value="1"/>
</dbReference>
<dbReference type="SUPFAM" id="SSF51679">
    <property type="entry name" value="Bacterial luciferase-like"/>
    <property type="match status" value="1"/>
</dbReference>
<dbReference type="Proteomes" id="UP000198960">
    <property type="component" value="Unassembled WGS sequence"/>
</dbReference>
<keyword evidence="2" id="KW-0288">FMN</keyword>
<protein>
    <submittedName>
        <fullName evidence="7">Probable F420-dependent oxidoreductase, Rv2161c family</fullName>
    </submittedName>
</protein>
<keyword evidence="3" id="KW-0560">Oxidoreductase</keyword>
<dbReference type="Pfam" id="PF13577">
    <property type="entry name" value="SnoaL_4"/>
    <property type="match status" value="1"/>
</dbReference>
<evidence type="ECO:0000259" key="5">
    <source>
        <dbReference type="Pfam" id="PF00296"/>
    </source>
</evidence>
<sequence>MRFSLTYPTVMLDPPAELLTAEGLASIAAAAEEAGFAGIGFPEHPATPQSWRDGAGHDSVDPFLALTVAATATAGLRLLTFLAVLPYRNPFLLAKTTATLDRLSGGRLTLGVGTGYLEGEFAALGVDFGERNALFDEALEVLRLAWTGEPVDWQGRSFTADGAVSRPTPVATPRPPVWIGGNSRLTRRRVAALAEGWAPVPTSPAQVLRRRTAPLESLDRLAGWIRELQEEREQLGRLAPADVLYMVTDADPIADPERYLDSVQRLADIGVTWLSLGVRGRSVAEVTDRLAEVGERVLARVGAPAPPPCADADVRAVVALHRTYADALDRREFDRLDRVFTADVVAGYPGHERIVGLPALVAFMRDSHADVARTVHRVVDVAVTVDGDMATGTAAKRNDLLRAGDDGQTVVTGRYTDELVRTPEGWRIRSRRSTHA</sequence>
<dbReference type="GO" id="GO:0046306">
    <property type="term" value="P:alkanesulfonate catabolic process"/>
    <property type="evidence" value="ECO:0007669"/>
    <property type="project" value="TreeGrafter"/>
</dbReference>